<sequence>MVAETEEAENIEHGPQGDQSHDELGSGDGHLVQELDSCPHTVDKRRYLSEDKRVDRACGSCGLIVVLAGMFPGDRSCGQRSRAEGGEGRGRRFGGRIRGTKGITRRWWWRRGQHGRHSRNMAERDGHSREVLWNHRLDHDVRDDLGLDGRCDELLVEGGREHRSNDSNFLPHVGERHRWQWIVKRSCLRRLLTNSLGKLMVDKRVSGSG</sequence>
<evidence type="ECO:0000313" key="3">
    <source>
        <dbReference type="Proteomes" id="UP001152607"/>
    </source>
</evidence>
<evidence type="ECO:0000313" key="2">
    <source>
        <dbReference type="EMBL" id="CAI6337745.1"/>
    </source>
</evidence>
<dbReference type="AlphaFoldDB" id="A0A9W4XR93"/>
<keyword evidence="3" id="KW-1185">Reference proteome</keyword>
<accession>A0A9W4XR93</accession>
<proteinExistence type="predicted"/>
<dbReference type="EMBL" id="CAOQHR010000007">
    <property type="protein sequence ID" value="CAI6337745.1"/>
    <property type="molecule type" value="Genomic_DNA"/>
</dbReference>
<feature type="region of interest" description="Disordered" evidence="1">
    <location>
        <begin position="75"/>
        <end position="95"/>
    </location>
</feature>
<gene>
    <name evidence="2" type="ORF">PDIGIT_LOCUS10860</name>
</gene>
<dbReference type="Proteomes" id="UP001152607">
    <property type="component" value="Unassembled WGS sequence"/>
</dbReference>
<organism evidence="2 3">
    <name type="scientific">Periconia digitata</name>
    <dbReference type="NCBI Taxonomy" id="1303443"/>
    <lineage>
        <taxon>Eukaryota</taxon>
        <taxon>Fungi</taxon>
        <taxon>Dikarya</taxon>
        <taxon>Ascomycota</taxon>
        <taxon>Pezizomycotina</taxon>
        <taxon>Dothideomycetes</taxon>
        <taxon>Pleosporomycetidae</taxon>
        <taxon>Pleosporales</taxon>
        <taxon>Massarineae</taxon>
        <taxon>Periconiaceae</taxon>
        <taxon>Periconia</taxon>
    </lineage>
</organism>
<comment type="caution">
    <text evidence="2">The sequence shown here is derived from an EMBL/GenBank/DDBJ whole genome shotgun (WGS) entry which is preliminary data.</text>
</comment>
<feature type="region of interest" description="Disordered" evidence="1">
    <location>
        <begin position="1"/>
        <end position="36"/>
    </location>
</feature>
<name>A0A9W4XR93_9PLEO</name>
<protein>
    <submittedName>
        <fullName evidence="2">Uncharacterized protein</fullName>
    </submittedName>
</protein>
<reference evidence="2" key="1">
    <citation type="submission" date="2023-01" db="EMBL/GenBank/DDBJ databases">
        <authorList>
            <person name="Van Ghelder C."/>
            <person name="Rancurel C."/>
        </authorList>
    </citation>
    <scope>NUCLEOTIDE SEQUENCE</scope>
    <source>
        <strain evidence="2">CNCM I-4278</strain>
    </source>
</reference>
<evidence type="ECO:0000256" key="1">
    <source>
        <dbReference type="SAM" id="MobiDB-lite"/>
    </source>
</evidence>
<feature type="compositionally biased region" description="Basic and acidic residues" evidence="1">
    <location>
        <begin position="81"/>
        <end position="90"/>
    </location>
</feature>